<dbReference type="Gene3D" id="3.50.30.10">
    <property type="entry name" value="Phosphohistidine domain"/>
    <property type="match status" value="1"/>
</dbReference>
<keyword evidence="4" id="KW-1185">Reference proteome</keyword>
<dbReference type="RefSeq" id="WP_344602778.1">
    <property type="nucleotide sequence ID" value="NZ_BAAAHE010000008.1"/>
</dbReference>
<accession>A0ABP3RKD0</accession>
<dbReference type="Proteomes" id="UP001500957">
    <property type="component" value="Unassembled WGS sequence"/>
</dbReference>
<dbReference type="Gene3D" id="3.30.1490.20">
    <property type="entry name" value="ATP-grasp fold, A domain"/>
    <property type="match status" value="1"/>
</dbReference>
<protein>
    <submittedName>
        <fullName evidence="3">PEP/pyruvate-binding domain-containing protein</fullName>
    </submittedName>
</protein>
<gene>
    <name evidence="3" type="ORF">GCM10009547_12700</name>
</gene>
<dbReference type="PANTHER" id="PTHR43615:SF1">
    <property type="entry name" value="PPDK_N DOMAIN-CONTAINING PROTEIN"/>
    <property type="match status" value="1"/>
</dbReference>
<comment type="caution">
    <text evidence="3">The sequence shown here is derived from an EMBL/GenBank/DDBJ whole genome shotgun (WGS) entry which is preliminary data.</text>
</comment>
<evidence type="ECO:0000313" key="4">
    <source>
        <dbReference type="Proteomes" id="UP001500957"/>
    </source>
</evidence>
<dbReference type="EMBL" id="BAAAHE010000008">
    <property type="protein sequence ID" value="GAA0612131.1"/>
    <property type="molecule type" value="Genomic_DNA"/>
</dbReference>
<proteinExistence type="predicted"/>
<evidence type="ECO:0000259" key="2">
    <source>
        <dbReference type="Pfam" id="PF01326"/>
    </source>
</evidence>
<dbReference type="SUPFAM" id="SSF56059">
    <property type="entry name" value="Glutathione synthetase ATP-binding domain-like"/>
    <property type="match status" value="1"/>
</dbReference>
<reference evidence="4" key="1">
    <citation type="journal article" date="2019" name="Int. J. Syst. Evol. Microbiol.">
        <title>The Global Catalogue of Microorganisms (GCM) 10K type strain sequencing project: providing services to taxonomists for standard genome sequencing and annotation.</title>
        <authorList>
            <consortium name="The Broad Institute Genomics Platform"/>
            <consortium name="The Broad Institute Genome Sequencing Center for Infectious Disease"/>
            <person name="Wu L."/>
            <person name="Ma J."/>
        </authorList>
    </citation>
    <scope>NUCLEOTIDE SEQUENCE [LARGE SCALE GENOMIC DNA]</scope>
    <source>
        <strain evidence="4">JCM 10671</strain>
    </source>
</reference>
<evidence type="ECO:0000313" key="3">
    <source>
        <dbReference type="EMBL" id="GAA0612131.1"/>
    </source>
</evidence>
<dbReference type="InterPro" id="IPR036637">
    <property type="entry name" value="Phosphohistidine_dom_sf"/>
</dbReference>
<dbReference type="Pfam" id="PF01326">
    <property type="entry name" value="PPDK_N"/>
    <property type="match status" value="1"/>
</dbReference>
<sequence>MSAIVGFRESGGTEHALVGGKGANLGRLAGAGFPVPPGFTVTTEAYRAFLAGPLGDKIAEIVADIDVTDHEGVERATADIRQLICGTPLPEVLERDLAAAMAELGAPFVAVRSSGTAEDLADSSFAGMHDTFLDVVPANVAAAVRDCWASLWTPRAAVYRQTRGFDHLEAAMAVVVQTMVEADVSGVGFTGNPLTADTTESVIDASWGLGEAVVSGSVTPDHFVFKHQQVYANNQSAYALVPTRSLGVTLRLKEKTVGSKEHKIVRDPVTGSGTVAQEVSEEQRADFSLSDADALRVAELGYRVQKHYDDLPQDIEWAIADGELYLLQSRPITGVNFAWDEDVDAWQTVTETEDAVWTRVVSDEGWTGAITPLMYSFRAHMWNTAWHYGLPFYGREDLRSQRAIKYHKGEAYLNVEHEKAIILAGPKQARAMVVNRLPKQDWDEVLASPWSALEYLKMVGKFAMMGRKQVDGRNVGNASGFFGHFKSLQDYIDNRNDEARGLTEEQVASLGDAELKAYVEQLTIFETDYATYATMPGWFIYSRDVMAMLAYLVATWYDGDNPNAFLELVTGTPKPTAALRENVELRQLTLALRSEPDLLRMFQETGRERFFEQAWELESGRAFIEQCQIFVDKNGHRGHADRDIYWPRYADDWRLLYDSLAVHLKVDDDPMEHLEANNVRRAEVAEDIMANLRKKSFGFLRVEVFKLALDYSLRFLEIRDNERWFIDQSTYSLRRAFLDMNRRVRERGLLDADDDFWFLAKEELYEVLDGTHNPRLIRAKVAGRRANWEAFLNREVALPKFLQHGGDFEAGQLNSFELGDGRVGYQGMPTSRGVMEGTARLVKKLGEIGRVHRGEIAIVHATDPGWTPIFALVSAIVAETGGMLSHCSSLAREHGLPAVQLEGALSLIPDGARIRIDGNTGQIEVLDPVAESAEESEGVRELAAALS</sequence>
<dbReference type="PANTHER" id="PTHR43615">
    <property type="entry name" value="PHOSPHOENOLPYRUVATE SYNTHASE-RELATED"/>
    <property type="match status" value="1"/>
</dbReference>
<dbReference type="InterPro" id="IPR002192">
    <property type="entry name" value="PPDK_AMP/ATP-bd"/>
</dbReference>
<dbReference type="InterPro" id="IPR013815">
    <property type="entry name" value="ATP_grasp_subdomain_1"/>
</dbReference>
<dbReference type="Gene3D" id="3.30.470.20">
    <property type="entry name" value="ATP-grasp fold, B domain"/>
    <property type="match status" value="1"/>
</dbReference>
<evidence type="ECO:0000259" key="1">
    <source>
        <dbReference type="Pfam" id="PF00391"/>
    </source>
</evidence>
<dbReference type="InterPro" id="IPR008279">
    <property type="entry name" value="PEP-util_enz_mobile_dom"/>
</dbReference>
<organism evidence="3 4">
    <name type="scientific">Sporichthya brevicatena</name>
    <dbReference type="NCBI Taxonomy" id="171442"/>
    <lineage>
        <taxon>Bacteria</taxon>
        <taxon>Bacillati</taxon>
        <taxon>Actinomycetota</taxon>
        <taxon>Actinomycetes</taxon>
        <taxon>Sporichthyales</taxon>
        <taxon>Sporichthyaceae</taxon>
        <taxon>Sporichthya</taxon>
    </lineage>
</organism>
<name>A0ABP3RKD0_9ACTN</name>
<dbReference type="SUPFAM" id="SSF52009">
    <property type="entry name" value="Phosphohistidine domain"/>
    <property type="match status" value="1"/>
</dbReference>
<dbReference type="Pfam" id="PF00391">
    <property type="entry name" value="PEP-utilizers"/>
    <property type="match status" value="1"/>
</dbReference>
<feature type="domain" description="Pyruvate phosphate dikinase AMP/ATP-binding" evidence="2">
    <location>
        <begin position="16"/>
        <end position="336"/>
    </location>
</feature>
<dbReference type="InterPro" id="IPR051549">
    <property type="entry name" value="PEP_Utilizing_Enz"/>
</dbReference>
<feature type="domain" description="PEP-utilising enzyme mobile" evidence="1">
    <location>
        <begin position="853"/>
        <end position="921"/>
    </location>
</feature>